<accession>A0ABP9C5M0</accession>
<dbReference type="Gene3D" id="3.90.1150.10">
    <property type="entry name" value="Aspartate Aminotransferase, domain 1"/>
    <property type="match status" value="1"/>
</dbReference>
<evidence type="ECO:0000313" key="2">
    <source>
        <dbReference type="Proteomes" id="UP001501265"/>
    </source>
</evidence>
<proteinExistence type="predicted"/>
<organism evidence="1 2">
    <name type="scientific">Streptomyces ziwulingensis</name>
    <dbReference type="NCBI Taxonomy" id="1045501"/>
    <lineage>
        <taxon>Bacteria</taxon>
        <taxon>Bacillati</taxon>
        <taxon>Actinomycetota</taxon>
        <taxon>Actinomycetes</taxon>
        <taxon>Kitasatosporales</taxon>
        <taxon>Streptomycetaceae</taxon>
        <taxon>Streptomyces</taxon>
    </lineage>
</organism>
<dbReference type="Proteomes" id="UP001501265">
    <property type="component" value="Unassembled WGS sequence"/>
</dbReference>
<reference evidence="2" key="1">
    <citation type="journal article" date="2019" name="Int. J. Syst. Evol. Microbiol.">
        <title>The Global Catalogue of Microorganisms (GCM) 10K type strain sequencing project: providing services to taxonomists for standard genome sequencing and annotation.</title>
        <authorList>
            <consortium name="The Broad Institute Genomics Platform"/>
            <consortium name="The Broad Institute Genome Sequencing Center for Infectious Disease"/>
            <person name="Wu L."/>
            <person name="Ma J."/>
        </authorList>
    </citation>
    <scope>NUCLEOTIDE SEQUENCE [LARGE SCALE GENOMIC DNA]</scope>
    <source>
        <strain evidence="2">JCM 18081</strain>
    </source>
</reference>
<keyword evidence="2" id="KW-1185">Reference proteome</keyword>
<evidence type="ECO:0000313" key="1">
    <source>
        <dbReference type="EMBL" id="GAA4803259.1"/>
    </source>
</evidence>
<comment type="caution">
    <text evidence="1">The sequence shown here is derived from an EMBL/GenBank/DDBJ whole genome shotgun (WGS) entry which is preliminary data.</text>
</comment>
<dbReference type="InterPro" id="IPR015422">
    <property type="entry name" value="PyrdxlP-dep_Trfase_small"/>
</dbReference>
<gene>
    <name evidence="1" type="ORF">GCM10023220_35580</name>
</gene>
<protein>
    <submittedName>
        <fullName evidence="1">Uncharacterized protein</fullName>
    </submittedName>
</protein>
<name>A0ABP9C5M0_9ACTN</name>
<dbReference type="EMBL" id="BAABIG010000033">
    <property type="protein sequence ID" value="GAA4803259.1"/>
    <property type="molecule type" value="Genomic_DNA"/>
</dbReference>
<sequence length="147" mass="15444">MVCIVKPLVTELAGGSREMRALVIGRCPRRKSSDMPFGVVLGLCRADRCAALPSLSGALGGDLVGVDAAGEVGDTAIAAEPLGKGGTLLDALRGFKDLYDADAPLERVLPVPVAEHPRRSAPYVRGSAVARLTQRTLRPGRRLFGQL</sequence>